<sequence>MAPRPRNRLPVWDDAASSNGSAAPSTTRSAPSSQATGAHSSRQALLKSSALFLQEVQTHWPAVPTVDIDRPSIHTLGSPGRVTDGNFTRNVPKVRSASSTSASRSHSSGLAPQDALPNPRGAPMGSVSSGQLATAHSHPQSKSTSDNKRYENKNRLSVASSFIHRDSEALEELLLEHETVAHGVRQQSSHESLRSSYVASKPQDQGEERKIKEELPTTQVLTYQAEAASQGQPDASLASSTAKRPHAASPAHVETIKQSHGNRRASQRHASASAPSSNGRTRLSPICSVQNGSSPPDSCAPQVEDLPLVPLVPPLLAAELPSQADLTAVSPLERFAILAGLFSTIVKGSQTSVQQFGNKTVRLKRELRARLEELKRHESKSRQIDLSLQKLAEKLAEVRKDTDTRSIGSSKSHRFLSGVLRRAAASEANLAIKGKEAQWSDDPGAKQYSERIRLTRRELKDVETEKAAVEGEMLHQKSRIRMIEGLLPSLETQVEMARKRFAALRELENTLRSMRLSLNLHKATEEEEDECLAALSSALTKQSAAVEVLKKHESKYEKIVQCEDYLNVAIVAAERLSAVLSKVSARANEANGCSNSSKKGKGAKAKRSEAEDCKEIARLRAAWVGAWQCVYSSLTSIRGNTSSVLAEGQSATATEIDSLARCASPPLRRPASANTVTWASMPKIERKTTGGILMTSGQVSLPTSNGSDSSSGGSSPSSPIDDKRASFVTAPRRLHSTSSVTSFATFRTAQSSNGGSKSDRERVQEGQEVLCSSQLLAALGQIALLLTTLGPLVPPRVLATPLMLSPLTLAQHTASLIALIQGLEKLRWTWDDIISSYEEAGEQLAKDLVERMGKSDERKSEWWSREGERAVSGLAM</sequence>
<feature type="compositionally biased region" description="Basic and acidic residues" evidence="2">
    <location>
        <begin position="204"/>
        <end position="215"/>
    </location>
</feature>
<evidence type="ECO:0000256" key="1">
    <source>
        <dbReference type="SAM" id="Coils"/>
    </source>
</evidence>
<feature type="compositionally biased region" description="Polar residues" evidence="2">
    <location>
        <begin position="216"/>
        <end position="242"/>
    </location>
</feature>
<feature type="compositionally biased region" description="Polar residues" evidence="2">
    <location>
        <begin position="745"/>
        <end position="756"/>
    </location>
</feature>
<feature type="compositionally biased region" description="Low complexity" evidence="2">
    <location>
        <begin position="268"/>
        <end position="277"/>
    </location>
</feature>
<evidence type="ECO:0000313" key="4">
    <source>
        <dbReference type="Proteomes" id="UP000245942"/>
    </source>
</evidence>
<feature type="region of interest" description="Disordered" evidence="2">
    <location>
        <begin position="182"/>
        <end position="301"/>
    </location>
</feature>
<feature type="region of interest" description="Disordered" evidence="2">
    <location>
        <begin position="68"/>
        <end position="152"/>
    </location>
</feature>
<dbReference type="STRING" id="1684307.A0A316TY71"/>
<protein>
    <submittedName>
        <fullName evidence="3">Uncharacterized protein</fullName>
    </submittedName>
</protein>
<feature type="compositionally biased region" description="Low complexity" evidence="2">
    <location>
        <begin position="21"/>
        <end position="36"/>
    </location>
</feature>
<feature type="coiled-coil region" evidence="1">
    <location>
        <begin position="445"/>
        <end position="472"/>
    </location>
</feature>
<feature type="region of interest" description="Disordered" evidence="2">
    <location>
        <begin position="687"/>
        <end position="723"/>
    </location>
</feature>
<feature type="region of interest" description="Disordered" evidence="2">
    <location>
        <begin position="745"/>
        <end position="765"/>
    </location>
</feature>
<feature type="compositionally biased region" description="Polar residues" evidence="2">
    <location>
        <begin position="126"/>
        <end position="144"/>
    </location>
</feature>
<dbReference type="AlphaFoldDB" id="A0A316TY71"/>
<dbReference type="Proteomes" id="UP000245942">
    <property type="component" value="Unassembled WGS sequence"/>
</dbReference>
<accession>A0A316TY71</accession>
<gene>
    <name evidence="3" type="ORF">BCV69DRAFT_301385</name>
</gene>
<feature type="compositionally biased region" description="Polar residues" evidence="2">
    <location>
        <begin position="287"/>
        <end position="296"/>
    </location>
</feature>
<dbReference type="RefSeq" id="XP_025345406.1">
    <property type="nucleotide sequence ID" value="XM_025494554.1"/>
</dbReference>
<keyword evidence="1" id="KW-0175">Coiled coil</keyword>
<feature type="region of interest" description="Disordered" evidence="2">
    <location>
        <begin position="1"/>
        <end position="43"/>
    </location>
</feature>
<proteinExistence type="predicted"/>
<dbReference type="EMBL" id="KZ819337">
    <property type="protein sequence ID" value="PWN18246.1"/>
    <property type="molecule type" value="Genomic_DNA"/>
</dbReference>
<reference evidence="3 4" key="1">
    <citation type="journal article" date="2018" name="Mol. Biol. Evol.">
        <title>Broad Genomic Sampling Reveals a Smut Pathogenic Ancestry of the Fungal Clade Ustilaginomycotina.</title>
        <authorList>
            <person name="Kijpornyongpan T."/>
            <person name="Mondo S.J."/>
            <person name="Barry K."/>
            <person name="Sandor L."/>
            <person name="Lee J."/>
            <person name="Lipzen A."/>
            <person name="Pangilinan J."/>
            <person name="LaButti K."/>
            <person name="Hainaut M."/>
            <person name="Henrissat B."/>
            <person name="Grigoriev I.V."/>
            <person name="Spatafora J.W."/>
            <person name="Aime M.C."/>
        </authorList>
    </citation>
    <scope>NUCLEOTIDE SEQUENCE [LARGE SCALE GENOMIC DNA]</scope>
    <source>
        <strain evidence="3 4">MCA 4718</strain>
    </source>
</reference>
<evidence type="ECO:0000256" key="2">
    <source>
        <dbReference type="SAM" id="MobiDB-lite"/>
    </source>
</evidence>
<feature type="compositionally biased region" description="Low complexity" evidence="2">
    <location>
        <begin position="95"/>
        <end position="108"/>
    </location>
</feature>
<evidence type="ECO:0000313" key="3">
    <source>
        <dbReference type="EMBL" id="PWN18246.1"/>
    </source>
</evidence>
<feature type="compositionally biased region" description="Polar residues" evidence="2">
    <location>
        <begin position="185"/>
        <end position="198"/>
    </location>
</feature>
<organism evidence="3 4">
    <name type="scientific">Pseudomicrostroma glucosiphilum</name>
    <dbReference type="NCBI Taxonomy" id="1684307"/>
    <lineage>
        <taxon>Eukaryota</taxon>
        <taxon>Fungi</taxon>
        <taxon>Dikarya</taxon>
        <taxon>Basidiomycota</taxon>
        <taxon>Ustilaginomycotina</taxon>
        <taxon>Exobasidiomycetes</taxon>
        <taxon>Microstromatales</taxon>
        <taxon>Microstromatales incertae sedis</taxon>
        <taxon>Pseudomicrostroma</taxon>
    </lineage>
</organism>
<feature type="compositionally biased region" description="Low complexity" evidence="2">
    <location>
        <begin position="700"/>
        <end position="719"/>
    </location>
</feature>
<dbReference type="GeneID" id="37016288"/>
<keyword evidence="4" id="KW-1185">Reference proteome</keyword>
<name>A0A316TY71_9BASI</name>